<protein>
    <submittedName>
        <fullName evidence="2">Uncharacterized protein</fullName>
    </submittedName>
</protein>
<proteinExistence type="predicted"/>
<evidence type="ECO:0000256" key="1">
    <source>
        <dbReference type="SAM" id="MobiDB-lite"/>
    </source>
</evidence>
<organism evidence="2 3">
    <name type="scientific">Plakobranchus ocellatus</name>
    <dbReference type="NCBI Taxonomy" id="259542"/>
    <lineage>
        <taxon>Eukaryota</taxon>
        <taxon>Metazoa</taxon>
        <taxon>Spiralia</taxon>
        <taxon>Lophotrochozoa</taxon>
        <taxon>Mollusca</taxon>
        <taxon>Gastropoda</taxon>
        <taxon>Heterobranchia</taxon>
        <taxon>Euthyneura</taxon>
        <taxon>Panpulmonata</taxon>
        <taxon>Sacoglossa</taxon>
        <taxon>Placobranchoidea</taxon>
        <taxon>Plakobranchidae</taxon>
        <taxon>Plakobranchus</taxon>
    </lineage>
</organism>
<accession>A0AAV4DBK4</accession>
<feature type="region of interest" description="Disordered" evidence="1">
    <location>
        <begin position="73"/>
        <end position="110"/>
    </location>
</feature>
<evidence type="ECO:0000313" key="3">
    <source>
        <dbReference type="Proteomes" id="UP000735302"/>
    </source>
</evidence>
<keyword evidence="3" id="KW-1185">Reference proteome</keyword>
<gene>
    <name evidence="2" type="ORF">PoB_006781600</name>
</gene>
<comment type="caution">
    <text evidence="2">The sequence shown here is derived from an EMBL/GenBank/DDBJ whole genome shotgun (WGS) entry which is preliminary data.</text>
</comment>
<evidence type="ECO:0000313" key="2">
    <source>
        <dbReference type="EMBL" id="GFO41311.1"/>
    </source>
</evidence>
<reference evidence="2 3" key="1">
    <citation type="journal article" date="2021" name="Elife">
        <title>Chloroplast acquisition without the gene transfer in kleptoplastic sea slugs, Plakobranchus ocellatus.</title>
        <authorList>
            <person name="Maeda T."/>
            <person name="Takahashi S."/>
            <person name="Yoshida T."/>
            <person name="Shimamura S."/>
            <person name="Takaki Y."/>
            <person name="Nagai Y."/>
            <person name="Toyoda A."/>
            <person name="Suzuki Y."/>
            <person name="Arimoto A."/>
            <person name="Ishii H."/>
            <person name="Satoh N."/>
            <person name="Nishiyama T."/>
            <person name="Hasebe M."/>
            <person name="Maruyama T."/>
            <person name="Minagawa J."/>
            <person name="Obokata J."/>
            <person name="Shigenobu S."/>
        </authorList>
    </citation>
    <scope>NUCLEOTIDE SEQUENCE [LARGE SCALE GENOMIC DNA]</scope>
</reference>
<sequence length="110" mass="11909">MPPLLRPFRLSVDPTLQQHHLYECRIAASGFCILIHRTNPENQPSFPSAPALQALQTRHSPFSKLFSAAMANRSRPAANSDSSRSLDVATSGSCPMSPPGTSFHPCAQPP</sequence>
<feature type="compositionally biased region" description="Polar residues" evidence="1">
    <location>
        <begin position="77"/>
        <end position="94"/>
    </location>
</feature>
<dbReference type="EMBL" id="BLXT01007673">
    <property type="protein sequence ID" value="GFO41311.1"/>
    <property type="molecule type" value="Genomic_DNA"/>
</dbReference>
<dbReference type="Proteomes" id="UP000735302">
    <property type="component" value="Unassembled WGS sequence"/>
</dbReference>
<dbReference type="AlphaFoldDB" id="A0AAV4DBK4"/>
<name>A0AAV4DBK4_9GAST</name>